<dbReference type="AlphaFoldDB" id="A0A085ZBA8"/>
<comment type="caution">
    <text evidence="3">The sequence shown here is derived from an EMBL/GenBank/DDBJ whole genome shotgun (WGS) entry which is preliminary data.</text>
</comment>
<dbReference type="eggNOG" id="COG3209">
    <property type="taxonomic scope" value="Bacteria"/>
</dbReference>
<gene>
    <name evidence="3" type="ORF">IX38_16780</name>
</gene>
<keyword evidence="2" id="KW-0472">Membrane</keyword>
<dbReference type="STRING" id="421531.IX38_16780"/>
<evidence type="ECO:0000256" key="2">
    <source>
        <dbReference type="SAM" id="Phobius"/>
    </source>
</evidence>
<sequence>MGNKIITEKDFWICSSGAAPAQLQGTRKSNKQKSGEVYITIADTATSSWIDFGCTKNMLMNALIAAVVVIVVVALIVGTGGVAAIGLVGMMAIGAGAAVTAGIVTAVEGALTCGQNNAGQRGWQNYKKDLILTGSYAVTGGAFMECKVGGVVKYSPKVKTWTDALLFAGTSYSLKLVECAAVGAGAGAGGFYMAPVVAGLWGGTMSAGWGMSSIGGNLWGMIYGAKGEMAVMRGAGGADSLLHDWATKDNETAGGAFDAFATGASGEYALGKKIYKQGYVTASDAGYIALYLLFLGANFKQKVPAPTKPKFNPEQNAEFIDTPENLGNPKDPEPPSTPKDGEAFEDPAPPPPPRNFEQEAANLDNDGGHSYADHGAQTTGNQHKIRLETGETPGGSQRATPEASGKFNSHEKHIAAYEDSQVKLQTEKINSKGGLKKKVEIKNEPFNGGTSYTLDANGNLISSPTSYYTAIYKLNPTTGQYELITLYPNN</sequence>
<evidence type="ECO:0000313" key="4">
    <source>
        <dbReference type="Proteomes" id="UP000028703"/>
    </source>
</evidence>
<accession>A0A085ZBA8</accession>
<keyword evidence="2" id="KW-0812">Transmembrane</keyword>
<keyword evidence="2" id="KW-1133">Transmembrane helix</keyword>
<proteinExistence type="predicted"/>
<evidence type="ECO:0000313" key="3">
    <source>
        <dbReference type="EMBL" id="KFF01722.1"/>
    </source>
</evidence>
<dbReference type="RefSeq" id="WP_034706620.1">
    <property type="nucleotide sequence ID" value="NZ_JPRO01000015.1"/>
</dbReference>
<dbReference type="EMBL" id="JPRO01000015">
    <property type="protein sequence ID" value="KFF01722.1"/>
    <property type="molecule type" value="Genomic_DNA"/>
</dbReference>
<dbReference type="Proteomes" id="UP000028703">
    <property type="component" value="Unassembled WGS sequence"/>
</dbReference>
<dbReference type="OrthoDB" id="1249547at2"/>
<feature type="region of interest" description="Disordered" evidence="1">
    <location>
        <begin position="306"/>
        <end position="408"/>
    </location>
</feature>
<evidence type="ECO:0000256" key="1">
    <source>
        <dbReference type="SAM" id="MobiDB-lite"/>
    </source>
</evidence>
<keyword evidence="4" id="KW-1185">Reference proteome</keyword>
<protein>
    <submittedName>
        <fullName evidence="3">Uncharacterized protein</fullName>
    </submittedName>
</protein>
<name>A0A085ZBA8_9FLAO</name>
<feature type="transmembrane region" description="Helical" evidence="2">
    <location>
        <begin position="58"/>
        <end position="77"/>
    </location>
</feature>
<organism evidence="3 4">
    <name type="scientific">Chryseobacterium luteum</name>
    <dbReference type="NCBI Taxonomy" id="421531"/>
    <lineage>
        <taxon>Bacteria</taxon>
        <taxon>Pseudomonadati</taxon>
        <taxon>Bacteroidota</taxon>
        <taxon>Flavobacteriia</taxon>
        <taxon>Flavobacteriales</taxon>
        <taxon>Weeksellaceae</taxon>
        <taxon>Chryseobacterium group</taxon>
        <taxon>Chryseobacterium</taxon>
    </lineage>
</organism>
<feature type="transmembrane region" description="Helical" evidence="2">
    <location>
        <begin position="84"/>
        <end position="107"/>
    </location>
</feature>
<reference evidence="3 4" key="1">
    <citation type="submission" date="2014-07" db="EMBL/GenBank/DDBJ databases">
        <title>Genome of Chryseobacterium luteum DSM 18605.</title>
        <authorList>
            <person name="Stropko S.J."/>
            <person name="Pipes S.E."/>
            <person name="Newman J.D."/>
        </authorList>
    </citation>
    <scope>NUCLEOTIDE SEQUENCE [LARGE SCALE GENOMIC DNA]</scope>
    <source>
        <strain evidence="3 4">DSM 18605</strain>
    </source>
</reference>